<dbReference type="Gene3D" id="3.40.190.10">
    <property type="entry name" value="Periplasmic binding protein-like II"/>
    <property type="match status" value="1"/>
</dbReference>
<feature type="signal peptide" evidence="1">
    <location>
        <begin position="1"/>
        <end position="24"/>
    </location>
</feature>
<dbReference type="RefSeq" id="WP_161702601.1">
    <property type="nucleotide sequence ID" value="NZ_JAAAMU010000015.1"/>
</dbReference>
<dbReference type="AlphaFoldDB" id="A0A7X5C0S4"/>
<dbReference type="SUPFAM" id="SSF53850">
    <property type="entry name" value="Periplasmic binding protein-like II"/>
    <property type="match status" value="1"/>
</dbReference>
<protein>
    <submittedName>
        <fullName evidence="2">Extracellular solute-binding protein</fullName>
    </submittedName>
</protein>
<reference evidence="2 3" key="1">
    <citation type="submission" date="2020-01" db="EMBL/GenBank/DDBJ databases">
        <title>Paenibacillus soybeanensis sp. nov. isolated from the nodules of soybean (Glycine max(L.) Merr).</title>
        <authorList>
            <person name="Wang H."/>
        </authorList>
    </citation>
    <scope>NUCLEOTIDE SEQUENCE [LARGE SCALE GENOMIC DNA]</scope>
    <source>
        <strain evidence="2 3">DSM 23054</strain>
    </source>
</reference>
<dbReference type="EMBL" id="JAAAMU010000015">
    <property type="protein sequence ID" value="NBC72032.1"/>
    <property type="molecule type" value="Genomic_DNA"/>
</dbReference>
<keyword evidence="3" id="KW-1185">Reference proteome</keyword>
<dbReference type="InterPro" id="IPR050490">
    <property type="entry name" value="Bact_solute-bd_prot1"/>
</dbReference>
<dbReference type="PROSITE" id="PS51257">
    <property type="entry name" value="PROKAR_LIPOPROTEIN"/>
    <property type="match status" value="1"/>
</dbReference>
<evidence type="ECO:0000313" key="3">
    <source>
        <dbReference type="Proteomes" id="UP000558113"/>
    </source>
</evidence>
<feature type="chain" id="PRO_5038570545" evidence="1">
    <location>
        <begin position="25"/>
        <end position="432"/>
    </location>
</feature>
<sequence length="432" mass="46570">MKTKSFGLTAILLACVLLVLTACGQNGSNGSNNTASGNGGGESASTEKIPLTLWYWNGAISDSTIEAAKAKFPNIDLKAEKLPSGDDYFTKLKATLVGGGDGPDIVAMDSWVSSMLTYKDKFVNLYDQGAKDVQSKYLDWKWKMAATPDDKYLIGMPIDVAPVVLYYRTDLLEKAGVPNTPDAVGAAVKTWDDYFALLKKVKDATGATTGNIADIYNTIMGQSSKSYFDEQGNYIGDQEHVKSAYDMAVKADQQGLTFPYSNGSEQNAAINNGKIGMFTGASWAVGDLISAAPDTKGKWNIAHPPGSVGNQGGSFFGALNSTKHPKEAYEVIQFLVSPENLVTAYKEFGNYPSTPEIYASPDMVNKNEFFGNQDLSTVFADAAKDVKVAHTDSRDMVASTAITDALVAVDKKRDPVKSWQDAQDKIKKQLSH</sequence>
<dbReference type="Pfam" id="PF13416">
    <property type="entry name" value="SBP_bac_8"/>
    <property type="match status" value="1"/>
</dbReference>
<dbReference type="PANTHER" id="PTHR43649">
    <property type="entry name" value="ARABINOSE-BINDING PROTEIN-RELATED"/>
    <property type="match status" value="1"/>
</dbReference>
<dbReference type="Proteomes" id="UP000558113">
    <property type="component" value="Unassembled WGS sequence"/>
</dbReference>
<comment type="caution">
    <text evidence="2">The sequence shown here is derived from an EMBL/GenBank/DDBJ whole genome shotgun (WGS) entry which is preliminary data.</text>
</comment>
<evidence type="ECO:0000313" key="2">
    <source>
        <dbReference type="EMBL" id="NBC72032.1"/>
    </source>
</evidence>
<organism evidence="2 3">
    <name type="scientific">Paenibacillus sacheonensis</name>
    <dbReference type="NCBI Taxonomy" id="742054"/>
    <lineage>
        <taxon>Bacteria</taxon>
        <taxon>Bacillati</taxon>
        <taxon>Bacillota</taxon>
        <taxon>Bacilli</taxon>
        <taxon>Bacillales</taxon>
        <taxon>Paenibacillaceae</taxon>
        <taxon>Paenibacillus</taxon>
    </lineage>
</organism>
<dbReference type="OrthoDB" id="9768630at2"/>
<dbReference type="PANTHER" id="PTHR43649:SF32">
    <property type="entry name" value="SUGAR BINDING SECRETED PROTEIN"/>
    <property type="match status" value="1"/>
</dbReference>
<evidence type="ECO:0000256" key="1">
    <source>
        <dbReference type="SAM" id="SignalP"/>
    </source>
</evidence>
<keyword evidence="1" id="KW-0732">Signal</keyword>
<gene>
    <name evidence="2" type="ORF">GT003_23805</name>
</gene>
<accession>A0A7X5C0S4</accession>
<dbReference type="InterPro" id="IPR006059">
    <property type="entry name" value="SBP"/>
</dbReference>
<name>A0A7X5C0S4_9BACL</name>
<proteinExistence type="predicted"/>